<sequence length="254" mass="27301">MLILRVVFAYSVFNMALEKLLLLCAASLAFFDSEGVAKAETNPTLTLNSARNCLANMNAARKKAGLVALTEVTEKIKKEDDFQANSFEKALCDALLKGEKFMLGEDKLSAGTYAFYELTESADKDENDKIPDSVCSAAVKKWQGGFSLFGQNSPVKENFTTTDAFSFLTLYNPSSVPEGECKVAICDGTQVTQKLTTRKSSALVCLTSPSALTKQPIFSEAQWEQIAKVFSSSASGAVPSALAFAAVLAGMSLF</sequence>
<gene>
    <name evidence="2" type="primary">SAG11</name>
</gene>
<dbReference type="AlphaFoldDB" id="A0A6H0C295"/>
<organism evidence="2">
    <name type="scientific">Eimeria stiedai</name>
    <dbReference type="NCBI Taxonomy" id="471275"/>
    <lineage>
        <taxon>Eukaryota</taxon>
        <taxon>Sar</taxon>
        <taxon>Alveolata</taxon>
        <taxon>Apicomplexa</taxon>
        <taxon>Conoidasida</taxon>
        <taxon>Coccidia</taxon>
        <taxon>Eucoccidiorida</taxon>
        <taxon>Eimeriorina</taxon>
        <taxon>Eimeriidae</taxon>
        <taxon>Eimeria</taxon>
    </lineage>
</organism>
<protein>
    <submittedName>
        <fullName evidence="2">Surface antigen 11</fullName>
    </submittedName>
</protein>
<evidence type="ECO:0000256" key="1">
    <source>
        <dbReference type="SAM" id="SignalP"/>
    </source>
</evidence>
<dbReference type="EMBL" id="MN759301">
    <property type="protein sequence ID" value="QIS60152.1"/>
    <property type="molecule type" value="mRNA"/>
</dbReference>
<accession>A0A6H0C295</accession>
<feature type="signal peptide" evidence="1">
    <location>
        <begin position="1"/>
        <end position="39"/>
    </location>
</feature>
<keyword evidence="1" id="KW-0732">Signal</keyword>
<dbReference type="Pfam" id="PF11054">
    <property type="entry name" value="Surface_antigen"/>
    <property type="match status" value="1"/>
</dbReference>
<proteinExistence type="evidence at transcript level"/>
<feature type="chain" id="PRO_5026054390" evidence="1">
    <location>
        <begin position="40"/>
        <end position="254"/>
    </location>
</feature>
<evidence type="ECO:0000313" key="2">
    <source>
        <dbReference type="EMBL" id="QIS60152.1"/>
    </source>
</evidence>
<dbReference type="InterPro" id="IPR021288">
    <property type="entry name" value="Surface_antigen"/>
</dbReference>
<name>A0A6H0C295_9EIME</name>
<reference evidence="2" key="1">
    <citation type="submission" date="2019-12" db="EMBL/GenBank/DDBJ databases">
        <title>Transcriptional level, prokaryotic expression of the surface antigen gene family SAGs of Eimeria stiedae and preliminary evaluation of diagnostic.</title>
        <authorList>
            <person name="Tao Y."/>
            <person name="Shen N."/>
            <person name="Wei W."/>
            <person name="Luo Y."/>
            <person name="Xiao J."/>
            <person name="Song H."/>
            <person name="Xu J."/>
            <person name="Gu X."/>
            <person name="Xie Y."/>
            <person name="He R."/>
            <person name="Peng X."/>
            <person name="Yang G."/>
        </authorList>
    </citation>
    <scope>NUCLEOTIDE SEQUENCE</scope>
    <source>
        <strain evidence="2">Sichuan</strain>
    </source>
</reference>